<dbReference type="Gene3D" id="3.30.530.20">
    <property type="match status" value="1"/>
</dbReference>
<evidence type="ECO:0000313" key="2">
    <source>
        <dbReference type="Proteomes" id="UP000002595"/>
    </source>
</evidence>
<dbReference type="SUPFAM" id="SSF55961">
    <property type="entry name" value="Bet v1-like"/>
    <property type="match status" value="1"/>
</dbReference>
<reference evidence="1" key="1">
    <citation type="submission" date="2006-12" db="EMBL/GenBank/DDBJ databases">
        <title>Complete sequence of Pyrobaculum islandicum DSM 4184.</title>
        <authorList>
            <person name="Copeland A."/>
            <person name="Lucas S."/>
            <person name="Lapidus A."/>
            <person name="Barry K."/>
            <person name="Detter J.C."/>
            <person name="Glavina del Rio T."/>
            <person name="Dalin E."/>
            <person name="Tice H."/>
            <person name="Pitluck S."/>
            <person name="Meincke L."/>
            <person name="Brettin T."/>
            <person name="Bruce D."/>
            <person name="Han C."/>
            <person name="Tapia R."/>
            <person name="Gilna P."/>
            <person name="Schmutz J."/>
            <person name="Larimer F."/>
            <person name="Land M."/>
            <person name="Hauser L."/>
            <person name="Kyrpides N."/>
            <person name="Mikhailova N."/>
            <person name="Cozen A.E."/>
            <person name="Fitz-Gibbon S.T."/>
            <person name="House C.H."/>
            <person name="Saltikov C."/>
            <person name="Lowe T."/>
            <person name="Richardson P."/>
        </authorList>
    </citation>
    <scope>NUCLEOTIDE SEQUENCE [LARGE SCALE GENOMIC DNA]</scope>
    <source>
        <strain evidence="1">DSM 4184</strain>
    </source>
</reference>
<dbReference type="RefSeq" id="WP_011763087.1">
    <property type="nucleotide sequence ID" value="NC_008701.1"/>
</dbReference>
<name>A1RU80_PYRIL</name>
<dbReference type="KEGG" id="pis:Pisl_1350"/>
<dbReference type="PANTHER" id="PTHR38588">
    <property type="entry name" value="BLL0334 PROTEIN"/>
    <property type="match status" value="1"/>
</dbReference>
<gene>
    <name evidence="1" type="ordered locus">Pisl_1350</name>
</gene>
<dbReference type="STRING" id="384616.Pisl_1350"/>
<dbReference type="OrthoDB" id="25755at2157"/>
<organism evidence="1 2">
    <name type="scientific">Pyrobaculum islandicum (strain DSM 4184 / JCM 9189 / GEO3)</name>
    <dbReference type="NCBI Taxonomy" id="384616"/>
    <lineage>
        <taxon>Archaea</taxon>
        <taxon>Thermoproteota</taxon>
        <taxon>Thermoprotei</taxon>
        <taxon>Thermoproteales</taxon>
        <taxon>Thermoproteaceae</taxon>
        <taxon>Pyrobaculum</taxon>
    </lineage>
</organism>
<dbReference type="GeneID" id="4617974"/>
<keyword evidence="2" id="KW-1185">Reference proteome</keyword>
<dbReference type="eggNOG" id="arCOG01927">
    <property type="taxonomic scope" value="Archaea"/>
</dbReference>
<protein>
    <submittedName>
        <fullName evidence="1">Carbon monoxide dehydrogenase subunit G</fullName>
    </submittedName>
</protein>
<dbReference type="HOGENOM" id="CLU_1860800_0_0_2"/>
<proteinExistence type="predicted"/>
<sequence length="146" mass="15781">MQVAESGEFIVDKPPEEVVKLLKNPAAVARLIPGVGGVRESSDEYIGEVTVKFGHLSGRMTARFKYAEVRDDRVVVVGRAEGMQTAADFKISVDVEPSGDGKSLVKWRFEGAARGLVASLAPTVVKNALRKMAEDAAKNFAKYLSQ</sequence>
<dbReference type="Proteomes" id="UP000002595">
    <property type="component" value="Chromosome"/>
</dbReference>
<dbReference type="EMBL" id="CP000504">
    <property type="protein sequence ID" value="ABL88512.1"/>
    <property type="molecule type" value="Genomic_DNA"/>
</dbReference>
<dbReference type="PANTHER" id="PTHR38588:SF1">
    <property type="entry name" value="BLL0334 PROTEIN"/>
    <property type="match status" value="1"/>
</dbReference>
<dbReference type="InterPro" id="IPR010419">
    <property type="entry name" value="CO_DH_gsu"/>
</dbReference>
<evidence type="ECO:0000313" key="1">
    <source>
        <dbReference type="EMBL" id="ABL88512.1"/>
    </source>
</evidence>
<dbReference type="AlphaFoldDB" id="A1RU80"/>
<dbReference type="Pfam" id="PF06240">
    <property type="entry name" value="COXG"/>
    <property type="match status" value="1"/>
</dbReference>
<accession>A1RU80</accession>
<dbReference type="InterPro" id="IPR023393">
    <property type="entry name" value="START-like_dom_sf"/>
</dbReference>